<dbReference type="EMBL" id="HG994587">
    <property type="protein sequence ID" value="CAF3018633.1"/>
    <property type="molecule type" value="Genomic_DNA"/>
</dbReference>
<evidence type="ECO:0000313" key="5">
    <source>
        <dbReference type="EMBL" id="ACO12187.1"/>
    </source>
</evidence>
<reference evidence="6" key="2">
    <citation type="submission" date="2010-03" db="EMBL/GenBank/DDBJ databases">
        <title>Atlantic Lepeophtheirus salmonis ESTs and full-length cDNAs.</title>
        <authorList>
            <person name="Yasuike M."/>
            <person name="von Schalburg K."/>
            <person name="Cooper G."/>
            <person name="Leong J."/>
            <person name="Nilsen F."/>
            <person name="Jones S.R.M."/>
            <person name="Koop B.F."/>
        </authorList>
    </citation>
    <scope>NUCLEOTIDE SEQUENCE</scope>
    <source>
        <strain evidence="6">Atlantic form</strain>
        <tissue evidence="6">Mixed tissue</tissue>
    </source>
</reference>
<organism evidence="5">
    <name type="scientific">Lepeophtheirus salmonis</name>
    <name type="common">Salmon louse</name>
    <name type="synonym">Caligus salmonis</name>
    <dbReference type="NCBI Taxonomy" id="72036"/>
    <lineage>
        <taxon>Eukaryota</taxon>
        <taxon>Metazoa</taxon>
        <taxon>Ecdysozoa</taxon>
        <taxon>Arthropoda</taxon>
        <taxon>Crustacea</taxon>
        <taxon>Multicrustacea</taxon>
        <taxon>Hexanauplia</taxon>
        <taxon>Copepoda</taxon>
        <taxon>Siphonostomatoida</taxon>
        <taxon>Caligidae</taxon>
        <taxon>Lepeophtheirus</taxon>
    </lineage>
</organism>
<dbReference type="EMBL" id="BT077763">
    <property type="protein sequence ID" value="ACO12187.1"/>
    <property type="molecule type" value="mRNA"/>
</dbReference>
<comment type="subcellular location">
    <subcellularLocation>
        <location evidence="1">Membrane</location>
        <topology evidence="1">Multi-pass membrane protein</topology>
    </subcellularLocation>
</comment>
<keyword evidence="2" id="KW-0812">Transmembrane</keyword>
<reference evidence="5" key="1">
    <citation type="submission" date="2009-06" db="EMBL/GenBank/DDBJ databases">
        <title>Lepeophtheirus salmonis ESTs and full-length cDNAs.</title>
        <authorList>
            <person name="Yasuike M."/>
            <person name="von Schalburg K."/>
            <person name="Cooper G."/>
            <person name="Leong J."/>
            <person name="Jones S.R.M."/>
            <person name="Koop B.F."/>
        </authorList>
    </citation>
    <scope>NUCLEOTIDE SEQUENCE</scope>
    <source>
        <strain evidence="5">Pacific form</strain>
        <tissue evidence="5">Whole</tissue>
    </source>
</reference>
<accession>C1BT34</accession>
<dbReference type="EMBL" id="HACA01028693">
    <property type="protein sequence ID" value="CDW46054.1"/>
    <property type="molecule type" value="Transcribed_RNA"/>
</dbReference>
<evidence type="ECO:0000256" key="1">
    <source>
        <dbReference type="ARBA" id="ARBA00004141"/>
    </source>
</evidence>
<dbReference type="GO" id="GO:0030150">
    <property type="term" value="P:protein import into mitochondrial matrix"/>
    <property type="evidence" value="ECO:0007669"/>
    <property type="project" value="TreeGrafter"/>
</dbReference>
<sequence>MDNSNGNPLFGGISRYGSGASSLNPYLNVDPSYLQSNAPEYLFNQEESRGSMEKSFTAIGASVISGSAVGCAGGIYQGVRQTALDGLTGAARRTQILNYTIKSGGSVSNAFGSMAVIYSSLYALISIPYPEGDEYKSIVSGGLTGALYKSSSGLKKCARATAFGVGLASLWSFVLKKDKNISNFI</sequence>
<name>C1BT34_LEPSM</name>
<evidence type="ECO:0000313" key="6">
    <source>
        <dbReference type="EMBL" id="ADD38413.1"/>
    </source>
</evidence>
<reference evidence="8" key="3">
    <citation type="submission" date="2014-05" db="EMBL/GenBank/DDBJ databases">
        <authorList>
            <person name="Chronopoulou M."/>
        </authorList>
    </citation>
    <scope>NUCLEOTIDE SEQUENCE</scope>
    <source>
        <tissue evidence="8">Whole organism</tissue>
    </source>
</reference>
<keyword evidence="3" id="KW-1133">Transmembrane helix</keyword>
<dbReference type="GO" id="GO:0008320">
    <property type="term" value="F:protein transmembrane transporter activity"/>
    <property type="evidence" value="ECO:0007669"/>
    <property type="project" value="TreeGrafter"/>
</dbReference>
<dbReference type="InterPro" id="IPR045238">
    <property type="entry name" value="Tim23-like"/>
</dbReference>
<protein>
    <submittedName>
        <fullName evidence="5 8">Mitochondrial import inner membrane translocase subunit Tim23</fullName>
    </submittedName>
    <submittedName>
        <fullName evidence="7">TIM23</fullName>
    </submittedName>
</protein>
<dbReference type="PANTHER" id="PTHR15371:SF0">
    <property type="entry name" value="SD19278P"/>
    <property type="match status" value="1"/>
</dbReference>
<dbReference type="OrthoDB" id="159299at2759"/>
<evidence type="ECO:0000313" key="9">
    <source>
        <dbReference type="Proteomes" id="UP000675881"/>
    </source>
</evidence>
<proteinExistence type="evidence at transcript level"/>
<evidence type="ECO:0000256" key="3">
    <source>
        <dbReference type="ARBA" id="ARBA00022989"/>
    </source>
</evidence>
<dbReference type="EMBL" id="BT121483">
    <property type="protein sequence ID" value="ADD38413.1"/>
    <property type="molecule type" value="mRNA"/>
</dbReference>
<gene>
    <name evidence="5" type="primary">TIM23</name>
    <name evidence="7" type="ORF">LSAA_13640</name>
</gene>
<keyword evidence="9" id="KW-1185">Reference proteome</keyword>
<dbReference type="GO" id="GO:0005744">
    <property type="term" value="C:TIM23 mitochondrial import inner membrane translocase complex"/>
    <property type="evidence" value="ECO:0007669"/>
    <property type="project" value="TreeGrafter"/>
</dbReference>
<dbReference type="Proteomes" id="UP000675881">
    <property type="component" value="Chromosome 8"/>
</dbReference>
<dbReference type="AlphaFoldDB" id="C1BT34"/>
<reference evidence="7" key="4">
    <citation type="submission" date="2021-02" db="EMBL/GenBank/DDBJ databases">
        <authorList>
            <person name="Bekaert M."/>
        </authorList>
    </citation>
    <scope>NUCLEOTIDE SEQUENCE</scope>
    <source>
        <strain evidence="7">IoA-00</strain>
    </source>
</reference>
<evidence type="ECO:0000256" key="4">
    <source>
        <dbReference type="ARBA" id="ARBA00023136"/>
    </source>
</evidence>
<evidence type="ECO:0000256" key="2">
    <source>
        <dbReference type="ARBA" id="ARBA00022692"/>
    </source>
</evidence>
<evidence type="ECO:0000313" key="8">
    <source>
        <dbReference type="EMBL" id="CDW46054.1"/>
    </source>
</evidence>
<keyword evidence="4" id="KW-0472">Membrane</keyword>
<dbReference type="RefSeq" id="XP_040573355.1">
    <property type="nucleotide sequence ID" value="XM_040717421.2"/>
</dbReference>
<dbReference type="PANTHER" id="PTHR15371">
    <property type="entry name" value="TIM23"/>
    <property type="match status" value="1"/>
</dbReference>
<evidence type="ECO:0000313" key="7">
    <source>
        <dbReference type="EMBL" id="CAF3018633.1"/>
    </source>
</evidence>
<dbReference type="Pfam" id="PF02466">
    <property type="entry name" value="Tim17"/>
    <property type="match status" value="1"/>
</dbReference>
<dbReference type="GeneID" id="121122437"/>